<keyword evidence="11" id="KW-1185">Reference proteome</keyword>
<proteinExistence type="inferred from homology"/>
<dbReference type="CDD" id="cd00018">
    <property type="entry name" value="AP2"/>
    <property type="match status" value="1"/>
</dbReference>
<evidence type="ECO:0000256" key="4">
    <source>
        <dbReference type="ARBA" id="ARBA00023125"/>
    </source>
</evidence>
<evidence type="ECO:0000256" key="5">
    <source>
        <dbReference type="ARBA" id="ARBA00023159"/>
    </source>
</evidence>
<dbReference type="PROSITE" id="PS51032">
    <property type="entry name" value="AP2_ERF"/>
    <property type="match status" value="1"/>
</dbReference>
<dbReference type="GO" id="GO:0005634">
    <property type="term" value="C:nucleus"/>
    <property type="evidence" value="ECO:0007669"/>
    <property type="project" value="UniProtKB-SubCell"/>
</dbReference>
<keyword evidence="7" id="KW-0539">Nucleus</keyword>
<dbReference type="AlphaFoldDB" id="A0AAW0JX95"/>
<dbReference type="FunFam" id="3.30.730.10:FF:000001">
    <property type="entry name" value="Ethylene-responsive transcription factor 2"/>
    <property type="match status" value="1"/>
</dbReference>
<dbReference type="InterPro" id="IPR036955">
    <property type="entry name" value="AP2/ERF_dom_sf"/>
</dbReference>
<dbReference type="PRINTS" id="PR00367">
    <property type="entry name" value="ETHRSPELEMNT"/>
</dbReference>
<reference evidence="10 11" key="1">
    <citation type="journal article" date="2018" name="Sci. Data">
        <title>The draft genome sequence of cork oak.</title>
        <authorList>
            <person name="Ramos A.M."/>
            <person name="Usie A."/>
            <person name="Barbosa P."/>
            <person name="Barros P.M."/>
            <person name="Capote T."/>
            <person name="Chaves I."/>
            <person name="Simoes F."/>
            <person name="Abreu I."/>
            <person name="Carrasquinho I."/>
            <person name="Faro C."/>
            <person name="Guimaraes J.B."/>
            <person name="Mendonca D."/>
            <person name="Nobrega F."/>
            <person name="Rodrigues L."/>
            <person name="Saibo N.J.M."/>
            <person name="Varela M.C."/>
            <person name="Egas C."/>
            <person name="Matos J."/>
            <person name="Miguel C.M."/>
            <person name="Oliveira M.M."/>
            <person name="Ricardo C.P."/>
            <person name="Goncalves S."/>
        </authorList>
    </citation>
    <scope>NUCLEOTIDE SEQUENCE [LARGE SCALE GENOMIC DNA]</scope>
    <source>
        <strain evidence="11">cv. HL8</strain>
    </source>
</reference>
<gene>
    <name evidence="10" type="primary">DREB2C_1</name>
    <name evidence="10" type="ORF">CFP56_028044</name>
</gene>
<dbReference type="GO" id="GO:0003700">
    <property type="term" value="F:DNA-binding transcription factor activity"/>
    <property type="evidence" value="ECO:0007669"/>
    <property type="project" value="InterPro"/>
</dbReference>
<evidence type="ECO:0000256" key="2">
    <source>
        <dbReference type="ARBA" id="ARBA00023015"/>
    </source>
</evidence>
<comment type="similarity">
    <text evidence="8">Belongs to the AP2/ERF transcription factor family. ERF subfamily.</text>
</comment>
<evidence type="ECO:0000313" key="10">
    <source>
        <dbReference type="EMBL" id="KAK7830691.1"/>
    </source>
</evidence>
<evidence type="ECO:0000256" key="6">
    <source>
        <dbReference type="ARBA" id="ARBA00023163"/>
    </source>
</evidence>
<organism evidence="10 11">
    <name type="scientific">Quercus suber</name>
    <name type="common">Cork oak</name>
    <dbReference type="NCBI Taxonomy" id="58331"/>
    <lineage>
        <taxon>Eukaryota</taxon>
        <taxon>Viridiplantae</taxon>
        <taxon>Streptophyta</taxon>
        <taxon>Embryophyta</taxon>
        <taxon>Tracheophyta</taxon>
        <taxon>Spermatophyta</taxon>
        <taxon>Magnoliopsida</taxon>
        <taxon>eudicotyledons</taxon>
        <taxon>Gunneridae</taxon>
        <taxon>Pentapetalae</taxon>
        <taxon>rosids</taxon>
        <taxon>fabids</taxon>
        <taxon>Fagales</taxon>
        <taxon>Fagaceae</taxon>
        <taxon>Quercus</taxon>
    </lineage>
</organism>
<dbReference type="Proteomes" id="UP000237347">
    <property type="component" value="Unassembled WGS sequence"/>
</dbReference>
<evidence type="ECO:0000256" key="8">
    <source>
        <dbReference type="ARBA" id="ARBA00024343"/>
    </source>
</evidence>
<dbReference type="SMART" id="SM00380">
    <property type="entry name" value="AP2"/>
    <property type="match status" value="1"/>
</dbReference>
<name>A0AAW0JX95_QUESU</name>
<dbReference type="InterPro" id="IPR016177">
    <property type="entry name" value="DNA-bd_dom_sf"/>
</dbReference>
<sequence>MKSEIVDEDRKSRKRRNGCDSIEETLAKWKKLNYQYDFGKDGVDVTRKLPAKGSTKGCMPGKGGPENSSCKYRGVRQRTWGKWVAEIREPFNGDSARRKSSRLWLGTFDSAVEAALAYDEAAKAMYGNLARLNFPKYCEESTYCNVLSSDTFKSSPKELSDSYGVGEVKESKMNNLSPAGKLYRSKVAVNESEEKQNCSEACVSNESTEELKVTPERSDQLKKERSEGCIPGCSQNNETEELKLEHTLRQPRKVKCKLRSDANPSNDVEVEMSTMSKEMKGELIGGLKSSGFNDKHNNRLHYEPIDVASNTSIHCKFSDDAEIDMMEMREETDGEFAEVLNSDDGFDGLYDFLHGVTTDVDCNPRTDNMVIMRDEKMGELSGICKFDDYIDFHNTYDVLHDAPVDVNCNQISYCKPCNVEGEMPMMKKQMKRELSEIMESQYCNIFKDYSDLCKPSYNGVKSDKAFTREDIQESFTDSSYSNGFDNRSHYLHNWSTNRAIEPLCEGSIVNSTLKQEGNYDFNQLESASIGYPLGGSPSYHRLQNSVTYLPGSSNQKQELDSGVDYNFGLSEQHMQLESGGGYNWDVVKSDYDTRLLEEQQYFDLRFPKWGY</sequence>
<dbReference type="PANTHER" id="PTHR31241">
    <property type="entry name" value="DEHYDRATION-RESPONSIVE ELEMENT-BINDING PROTEIN 2C"/>
    <property type="match status" value="1"/>
</dbReference>
<keyword evidence="3" id="KW-0346">Stress response</keyword>
<dbReference type="SUPFAM" id="SSF54171">
    <property type="entry name" value="DNA-binding domain"/>
    <property type="match status" value="1"/>
</dbReference>
<evidence type="ECO:0000256" key="7">
    <source>
        <dbReference type="ARBA" id="ARBA00023242"/>
    </source>
</evidence>
<evidence type="ECO:0000256" key="1">
    <source>
        <dbReference type="ARBA" id="ARBA00004123"/>
    </source>
</evidence>
<evidence type="ECO:0000256" key="3">
    <source>
        <dbReference type="ARBA" id="ARBA00023016"/>
    </source>
</evidence>
<accession>A0AAW0JX95</accession>
<dbReference type="Pfam" id="PF00847">
    <property type="entry name" value="AP2"/>
    <property type="match status" value="1"/>
</dbReference>
<dbReference type="GO" id="GO:0000976">
    <property type="term" value="F:transcription cis-regulatory region binding"/>
    <property type="evidence" value="ECO:0007669"/>
    <property type="project" value="TreeGrafter"/>
</dbReference>
<keyword evidence="4" id="KW-0238">DNA-binding</keyword>
<evidence type="ECO:0000259" key="9">
    <source>
        <dbReference type="PROSITE" id="PS51032"/>
    </source>
</evidence>
<keyword evidence="6" id="KW-0804">Transcription</keyword>
<protein>
    <submittedName>
        <fullName evidence="10">Dehydration-responsive element-binding protein 2c</fullName>
    </submittedName>
</protein>
<dbReference type="Gene3D" id="3.30.730.10">
    <property type="entry name" value="AP2/ERF domain"/>
    <property type="match status" value="1"/>
</dbReference>
<dbReference type="GO" id="GO:0045893">
    <property type="term" value="P:positive regulation of DNA-templated transcription"/>
    <property type="evidence" value="ECO:0007669"/>
    <property type="project" value="TreeGrafter"/>
</dbReference>
<dbReference type="GO" id="GO:0006950">
    <property type="term" value="P:response to stress"/>
    <property type="evidence" value="ECO:0007669"/>
    <property type="project" value="TreeGrafter"/>
</dbReference>
<keyword evidence="2" id="KW-0805">Transcription regulation</keyword>
<comment type="subcellular location">
    <subcellularLocation>
        <location evidence="1">Nucleus</location>
    </subcellularLocation>
</comment>
<keyword evidence="5" id="KW-0010">Activator</keyword>
<dbReference type="PANTHER" id="PTHR31241:SF62">
    <property type="entry name" value="DEHYDRATION-RESPONSIVE ELEMENT-BINDING PROTEIN 2D"/>
    <property type="match status" value="1"/>
</dbReference>
<comment type="caution">
    <text evidence="10">The sequence shown here is derived from an EMBL/GenBank/DDBJ whole genome shotgun (WGS) entry which is preliminary data.</text>
</comment>
<dbReference type="EMBL" id="PKMF04000458">
    <property type="protein sequence ID" value="KAK7830691.1"/>
    <property type="molecule type" value="Genomic_DNA"/>
</dbReference>
<feature type="domain" description="AP2/ERF" evidence="9">
    <location>
        <begin position="71"/>
        <end position="135"/>
    </location>
</feature>
<evidence type="ECO:0000313" key="11">
    <source>
        <dbReference type="Proteomes" id="UP000237347"/>
    </source>
</evidence>
<dbReference type="InterPro" id="IPR001471">
    <property type="entry name" value="AP2/ERF_dom"/>
</dbReference>